<dbReference type="OMA" id="CARINEN"/>
<accession>A0A182YI29</accession>
<dbReference type="Proteomes" id="UP000076408">
    <property type="component" value="Unassembled WGS sequence"/>
</dbReference>
<dbReference type="PANTHER" id="PTHR45913">
    <property type="entry name" value="EPM2A-INTERACTING PROTEIN 1"/>
    <property type="match status" value="1"/>
</dbReference>
<sequence>MYDSLKAFIAKLELFESHIQQDELSNTVVDRVCEIAENMSQRQISIVKKCLCFSLAVGESTDIRGIAQVALFFRACSETMEITEALLELISLHDTTTGDDIYRSVWDTMNKYDLPFEQLITLLRESDIAYQTIPYYTEHENNKHITALENQFWLQDLAFLTAITRHLNGLNLKLQEKNQLITNMLDSLKAFIAKLELFESHIQQDDLSYFSTCARINENF</sequence>
<dbReference type="EnsemblMetazoa" id="ASTEI08115-RA">
    <property type="protein sequence ID" value="ASTEI08115-PA"/>
    <property type="gene ID" value="ASTEI08115"/>
</dbReference>
<dbReference type="PANTHER" id="PTHR45913:SF21">
    <property type="entry name" value="DUF4371 DOMAIN-CONTAINING PROTEIN"/>
    <property type="match status" value="1"/>
</dbReference>
<evidence type="ECO:0000313" key="2">
    <source>
        <dbReference type="Proteomes" id="UP000076408"/>
    </source>
</evidence>
<protein>
    <submittedName>
        <fullName evidence="1">Uncharacterized protein</fullName>
    </submittedName>
</protein>
<dbReference type="STRING" id="30069.A0A182YI29"/>
<keyword evidence="2" id="KW-1185">Reference proteome</keyword>
<proteinExistence type="predicted"/>
<organism evidence="1 2">
    <name type="scientific">Anopheles stephensi</name>
    <name type="common">Indo-Pakistan malaria mosquito</name>
    <dbReference type="NCBI Taxonomy" id="30069"/>
    <lineage>
        <taxon>Eukaryota</taxon>
        <taxon>Metazoa</taxon>
        <taxon>Ecdysozoa</taxon>
        <taxon>Arthropoda</taxon>
        <taxon>Hexapoda</taxon>
        <taxon>Insecta</taxon>
        <taxon>Pterygota</taxon>
        <taxon>Neoptera</taxon>
        <taxon>Endopterygota</taxon>
        <taxon>Diptera</taxon>
        <taxon>Nematocera</taxon>
        <taxon>Culicoidea</taxon>
        <taxon>Culicidae</taxon>
        <taxon>Anophelinae</taxon>
        <taxon>Anopheles</taxon>
    </lineage>
</organism>
<dbReference type="AlphaFoldDB" id="A0A182YI29"/>
<reference evidence="2" key="1">
    <citation type="journal article" date="2014" name="Genome Biol.">
        <title>Genome analysis of a major urban malaria vector mosquito, Anopheles stephensi.</title>
        <authorList>
            <person name="Jiang X."/>
            <person name="Peery A."/>
            <person name="Hall A.B."/>
            <person name="Sharma A."/>
            <person name="Chen X.G."/>
            <person name="Waterhouse R.M."/>
            <person name="Komissarov A."/>
            <person name="Riehle M.M."/>
            <person name="Shouche Y."/>
            <person name="Sharakhova M.V."/>
            <person name="Lawson D."/>
            <person name="Pakpour N."/>
            <person name="Arensburger P."/>
            <person name="Davidson V.L."/>
            <person name="Eiglmeier K."/>
            <person name="Emrich S."/>
            <person name="George P."/>
            <person name="Kennedy R.C."/>
            <person name="Mane S.P."/>
            <person name="Maslen G."/>
            <person name="Oringanje C."/>
            <person name="Qi Y."/>
            <person name="Settlage R."/>
            <person name="Tojo M."/>
            <person name="Tubio J.M."/>
            <person name="Unger M.F."/>
            <person name="Wang B."/>
            <person name="Vernick K.D."/>
            <person name="Ribeiro J.M."/>
            <person name="James A.A."/>
            <person name="Michel K."/>
            <person name="Riehle M.A."/>
            <person name="Luckhart S."/>
            <person name="Sharakhov I.V."/>
            <person name="Tu Z."/>
        </authorList>
    </citation>
    <scope>NUCLEOTIDE SEQUENCE [LARGE SCALE GENOMIC DNA]</scope>
    <source>
        <strain evidence="2">Indian</strain>
    </source>
</reference>
<reference evidence="1" key="2">
    <citation type="submission" date="2020-05" db="UniProtKB">
        <authorList>
            <consortium name="EnsemblMetazoa"/>
        </authorList>
    </citation>
    <scope>IDENTIFICATION</scope>
    <source>
        <strain evidence="1">Indian</strain>
    </source>
</reference>
<name>A0A182YI29_ANOST</name>
<evidence type="ECO:0000313" key="1">
    <source>
        <dbReference type="EnsemblMetazoa" id="ASTEI08115-PA"/>
    </source>
</evidence>
<dbReference type="VEuPathDB" id="VectorBase:ASTEI08115"/>